<dbReference type="InterPro" id="IPR048634">
    <property type="entry name" value="SecD_SecF_C"/>
</dbReference>
<comment type="caution">
    <text evidence="15">The sequence shown here is derived from an EMBL/GenBank/DDBJ whole genome shotgun (WGS) entry which is preliminary data.</text>
</comment>
<evidence type="ECO:0000259" key="14">
    <source>
        <dbReference type="Pfam" id="PF22599"/>
    </source>
</evidence>
<feature type="transmembrane region" description="Helical" evidence="9">
    <location>
        <begin position="458"/>
        <end position="476"/>
    </location>
</feature>
<keyword evidence="8 9" id="KW-0472">Membrane</keyword>
<accession>A0A4R4V712</accession>
<feature type="compositionally biased region" description="Basic and acidic residues" evidence="10">
    <location>
        <begin position="195"/>
        <end position="205"/>
    </location>
</feature>
<dbReference type="Pfam" id="PF22599">
    <property type="entry name" value="SecDF_P1_head"/>
    <property type="match status" value="1"/>
</dbReference>
<dbReference type="GO" id="GO:0015450">
    <property type="term" value="F:protein-transporting ATPase activity"/>
    <property type="evidence" value="ECO:0007669"/>
    <property type="project" value="InterPro"/>
</dbReference>
<dbReference type="InterPro" id="IPR054384">
    <property type="entry name" value="SecDF_P1_head"/>
</dbReference>
<evidence type="ECO:0000256" key="3">
    <source>
        <dbReference type="ARBA" id="ARBA00022475"/>
    </source>
</evidence>
<dbReference type="GO" id="GO:0065002">
    <property type="term" value="P:intracellular protein transmembrane transport"/>
    <property type="evidence" value="ECO:0007669"/>
    <property type="project" value="UniProtKB-UniRule"/>
</dbReference>
<evidence type="ECO:0000256" key="9">
    <source>
        <dbReference type="HAMAP-Rule" id="MF_01463"/>
    </source>
</evidence>
<evidence type="ECO:0000256" key="4">
    <source>
        <dbReference type="ARBA" id="ARBA00022692"/>
    </source>
</evidence>
<feature type="transmembrane region" description="Helical" evidence="9">
    <location>
        <begin position="510"/>
        <end position="533"/>
    </location>
</feature>
<organism evidence="15 16">
    <name type="scientific">Nonomuraea deserti</name>
    <dbReference type="NCBI Taxonomy" id="1848322"/>
    <lineage>
        <taxon>Bacteria</taxon>
        <taxon>Bacillati</taxon>
        <taxon>Actinomycetota</taxon>
        <taxon>Actinomycetes</taxon>
        <taxon>Streptosporangiales</taxon>
        <taxon>Streptosporangiaceae</taxon>
        <taxon>Nonomuraea</taxon>
    </lineage>
</organism>
<feature type="region of interest" description="Disordered" evidence="10">
    <location>
        <begin position="113"/>
        <end position="232"/>
    </location>
</feature>
<reference evidence="15 16" key="1">
    <citation type="submission" date="2019-03" db="EMBL/GenBank/DDBJ databases">
        <title>Draft genome sequences of novel Actinobacteria.</title>
        <authorList>
            <person name="Sahin N."/>
            <person name="Ay H."/>
            <person name="Saygin H."/>
        </authorList>
    </citation>
    <scope>NUCLEOTIDE SEQUENCE [LARGE SCALE GENOMIC DNA]</scope>
    <source>
        <strain evidence="15 16">KC310</strain>
    </source>
</reference>
<feature type="signal peptide" evidence="11">
    <location>
        <begin position="1"/>
        <end position="18"/>
    </location>
</feature>
<comment type="subcellular location">
    <subcellularLocation>
        <location evidence="1 9">Cell membrane</location>
        <topology evidence="1 9">Multi-pass membrane protein</topology>
    </subcellularLocation>
</comment>
<sequence>MLLALFLALGGTMFLQQAYTPKLGLDLAGGTTVTLSPVTQNNAAPPEEILDRAVNIIRDRVNGTGISDAEVAKSGDNIIISIPGVGQNEAIKLVATTAELRFRQVLAMEATQAPADLATNAPTPSASPSGGKSDEPSASDPAKPKASEPVRPPASPSAGAPQPSTSPTGKALSSALVAPTPSTSAEPSATQSPKGQDKRGTKDGKSTPAPSDEPSQPPAEDPNATGINTEGIDPGVLAQFKKLNCADPANRGQGVQDDPNKQYAGCESDGSFKYVLDVAKVVGTDIDTASAGVRQGTTEWVVQLDFKSKGAGEWSKLTTAAYNSQEPRNKVAVVLDGVVITAPNIIGPIPGGRAEITGGFDQASATTLADQLKYGALPLKFNRSSVDTVSSTLGQDQLQGGLIAGLIGLALVVVYCLLYYRGLGIVAVLSLVVATVITYTSVVVLGHNAGFRLSLPHIIGLVVSIGITADSFIVYFERIRDEMKEGRRSLRSAVEVAWVRARRTILIADAVMFIAAIVLYFLAVGGVAGFAFAMGLTTLIDIVVVFLFTKPFIALLARVKFFAKGHPLSGLDAERMSEVGSTGRTTTPQEA</sequence>
<evidence type="ECO:0000256" key="7">
    <source>
        <dbReference type="ARBA" id="ARBA00023010"/>
    </source>
</evidence>
<keyword evidence="3 9" id="KW-1003">Cell membrane</keyword>
<keyword evidence="2 9" id="KW-0813">Transport</keyword>
<dbReference type="EMBL" id="SMKO01000093">
    <property type="protein sequence ID" value="TDD00461.1"/>
    <property type="molecule type" value="Genomic_DNA"/>
</dbReference>
<dbReference type="Gene3D" id="3.30.1360.200">
    <property type="match status" value="1"/>
</dbReference>
<dbReference type="InterPro" id="IPR048631">
    <property type="entry name" value="SecD_1st"/>
</dbReference>
<feature type="compositionally biased region" description="Low complexity" evidence="10">
    <location>
        <begin position="156"/>
        <end position="167"/>
    </location>
</feature>
<protein>
    <recommendedName>
        <fullName evidence="9">Protein translocase subunit SecD</fullName>
    </recommendedName>
</protein>
<evidence type="ECO:0000256" key="1">
    <source>
        <dbReference type="ARBA" id="ARBA00004651"/>
    </source>
</evidence>
<keyword evidence="4 9" id="KW-0812">Transmembrane</keyword>
<dbReference type="Pfam" id="PF21760">
    <property type="entry name" value="SecD_1st"/>
    <property type="match status" value="1"/>
</dbReference>
<evidence type="ECO:0000256" key="2">
    <source>
        <dbReference type="ARBA" id="ARBA00022448"/>
    </source>
</evidence>
<evidence type="ECO:0000259" key="13">
    <source>
        <dbReference type="Pfam" id="PF21760"/>
    </source>
</evidence>
<feature type="transmembrane region" description="Helical" evidence="9">
    <location>
        <begin position="398"/>
        <end position="418"/>
    </location>
</feature>
<evidence type="ECO:0000256" key="10">
    <source>
        <dbReference type="SAM" id="MobiDB-lite"/>
    </source>
</evidence>
<dbReference type="GO" id="GO:0043952">
    <property type="term" value="P:protein transport by the Sec complex"/>
    <property type="evidence" value="ECO:0007669"/>
    <property type="project" value="UniProtKB-UniRule"/>
</dbReference>
<gene>
    <name evidence="9 15" type="primary">secD</name>
    <name evidence="15" type="ORF">E1292_28750</name>
</gene>
<dbReference type="InterPro" id="IPR055344">
    <property type="entry name" value="SecD_SecF_C_bact"/>
</dbReference>
<keyword evidence="16" id="KW-1185">Reference proteome</keyword>
<evidence type="ECO:0000313" key="16">
    <source>
        <dbReference type="Proteomes" id="UP000295258"/>
    </source>
</evidence>
<dbReference type="NCBIfam" id="TIGR01129">
    <property type="entry name" value="secD"/>
    <property type="match status" value="1"/>
</dbReference>
<feature type="domain" description="Protein export membrane protein SecD/SecF C-terminal" evidence="12">
    <location>
        <begin position="380"/>
        <end position="556"/>
    </location>
</feature>
<evidence type="ECO:0000259" key="12">
    <source>
        <dbReference type="Pfam" id="PF02355"/>
    </source>
</evidence>
<dbReference type="Pfam" id="PF02355">
    <property type="entry name" value="SecD_SecF_C"/>
    <property type="match status" value="1"/>
</dbReference>
<dbReference type="RefSeq" id="WP_132598484.1">
    <property type="nucleotide sequence ID" value="NZ_SMKO01000093.1"/>
</dbReference>
<dbReference type="NCBIfam" id="TIGR00916">
    <property type="entry name" value="2A0604s01"/>
    <property type="match status" value="1"/>
</dbReference>
<dbReference type="GO" id="GO:0005886">
    <property type="term" value="C:plasma membrane"/>
    <property type="evidence" value="ECO:0007669"/>
    <property type="project" value="UniProtKB-SubCell"/>
</dbReference>
<evidence type="ECO:0000313" key="15">
    <source>
        <dbReference type="EMBL" id="TDD00461.1"/>
    </source>
</evidence>
<dbReference type="GO" id="GO:0006605">
    <property type="term" value="P:protein targeting"/>
    <property type="evidence" value="ECO:0007669"/>
    <property type="project" value="UniProtKB-UniRule"/>
</dbReference>
<feature type="compositionally biased region" description="Polar residues" evidence="10">
    <location>
        <begin position="120"/>
        <end position="130"/>
    </location>
</feature>
<dbReference type="SUPFAM" id="SSF82866">
    <property type="entry name" value="Multidrug efflux transporter AcrB transmembrane domain"/>
    <property type="match status" value="1"/>
</dbReference>
<comment type="similarity">
    <text evidence="9">Belongs to the SecD/SecF family. SecD subfamily.</text>
</comment>
<dbReference type="InterPro" id="IPR022813">
    <property type="entry name" value="SecD/SecF_arch_bac"/>
</dbReference>
<comment type="function">
    <text evidence="9">Part of the Sec protein translocase complex. Interacts with the SecYEG preprotein conducting channel. SecDF uses the proton motive force (PMF) to complete protein translocation after the ATP-dependent function of SecA.</text>
</comment>
<keyword evidence="11" id="KW-0732">Signal</keyword>
<feature type="transmembrane region" description="Helical" evidence="9">
    <location>
        <begin position="425"/>
        <end position="446"/>
    </location>
</feature>
<feature type="chain" id="PRO_5039318639" description="Protein translocase subunit SecD" evidence="11">
    <location>
        <begin position="19"/>
        <end position="591"/>
    </location>
</feature>
<keyword evidence="7 9" id="KW-0811">Translocation</keyword>
<comment type="caution">
    <text evidence="9">Lacks conserved residue(s) required for the propagation of feature annotation.</text>
</comment>
<feature type="compositionally biased region" description="Polar residues" evidence="10">
    <location>
        <begin position="180"/>
        <end position="194"/>
    </location>
</feature>
<dbReference type="AlphaFoldDB" id="A0A4R4V712"/>
<comment type="subunit">
    <text evidence="9">Forms a complex with SecF. Part of the essential Sec protein translocation apparatus which comprises SecA, SecYEG and auxiliary proteins SecDF. Other proteins may also be involved.</text>
</comment>
<evidence type="ECO:0000256" key="6">
    <source>
        <dbReference type="ARBA" id="ARBA00022989"/>
    </source>
</evidence>
<name>A0A4R4V712_9ACTN</name>
<dbReference type="Gene3D" id="3.30.70.3220">
    <property type="match status" value="1"/>
</dbReference>
<proteinExistence type="inferred from homology"/>
<keyword evidence="5 9" id="KW-0653">Protein transport</keyword>
<feature type="domain" description="Protein translocase subunit SecDF P1" evidence="13">
    <location>
        <begin position="51"/>
        <end position="105"/>
    </location>
</feature>
<evidence type="ECO:0000256" key="5">
    <source>
        <dbReference type="ARBA" id="ARBA00022927"/>
    </source>
</evidence>
<feature type="domain" description="SecDF P1 head subdomain" evidence="14">
    <location>
        <begin position="274"/>
        <end position="378"/>
    </location>
</feature>
<keyword evidence="6 9" id="KW-1133">Transmembrane helix</keyword>
<feature type="transmembrane region" description="Helical" evidence="9">
    <location>
        <begin position="539"/>
        <end position="557"/>
    </location>
</feature>
<evidence type="ECO:0000256" key="11">
    <source>
        <dbReference type="SAM" id="SignalP"/>
    </source>
</evidence>
<dbReference type="HAMAP" id="MF_01463_B">
    <property type="entry name" value="SecD_B"/>
    <property type="match status" value="1"/>
</dbReference>
<dbReference type="Proteomes" id="UP000295258">
    <property type="component" value="Unassembled WGS sequence"/>
</dbReference>
<dbReference type="InterPro" id="IPR005791">
    <property type="entry name" value="SecD"/>
</dbReference>
<dbReference type="Gene3D" id="1.20.1640.10">
    <property type="entry name" value="Multidrug efflux transporter AcrB transmembrane domain"/>
    <property type="match status" value="1"/>
</dbReference>
<evidence type="ECO:0000256" key="8">
    <source>
        <dbReference type="ARBA" id="ARBA00023136"/>
    </source>
</evidence>
<dbReference type="PANTHER" id="PTHR30081:SF1">
    <property type="entry name" value="PROTEIN TRANSLOCASE SUBUNIT SECD"/>
    <property type="match status" value="1"/>
</dbReference>
<dbReference type="PANTHER" id="PTHR30081">
    <property type="entry name" value="PROTEIN-EXPORT MEMBRANE PROTEIN SEC"/>
    <property type="match status" value="1"/>
</dbReference>